<keyword evidence="11" id="KW-1185">Reference proteome</keyword>
<dbReference type="SUPFAM" id="SSF49899">
    <property type="entry name" value="Concanavalin A-like lectins/glucanases"/>
    <property type="match status" value="1"/>
</dbReference>
<accession>A0ABV2K5V6</accession>
<dbReference type="InterPro" id="IPR012103">
    <property type="entry name" value="Pept_S8A_Bpr"/>
</dbReference>
<evidence type="ECO:0000256" key="6">
    <source>
        <dbReference type="SAM" id="MobiDB-lite"/>
    </source>
</evidence>
<evidence type="ECO:0000256" key="1">
    <source>
        <dbReference type="ARBA" id="ARBA00011073"/>
    </source>
</evidence>
<dbReference type="PANTHER" id="PTHR43399">
    <property type="entry name" value="SUBTILISIN-RELATED"/>
    <property type="match status" value="1"/>
</dbReference>
<feature type="region of interest" description="Disordered" evidence="6">
    <location>
        <begin position="841"/>
        <end position="862"/>
    </location>
</feature>
<feature type="active site" description="Charge relay system" evidence="5">
    <location>
        <position position="445"/>
    </location>
</feature>
<dbReference type="SUPFAM" id="SSF49464">
    <property type="entry name" value="Carboxypeptidase regulatory domain-like"/>
    <property type="match status" value="2"/>
</dbReference>
<keyword evidence="3 5" id="KW-0378">Hydrolase</keyword>
<feature type="compositionally biased region" description="Polar residues" evidence="6">
    <location>
        <begin position="791"/>
        <end position="801"/>
    </location>
</feature>
<dbReference type="PIRSF" id="PIRSF015477">
    <property type="entry name" value="Bpr"/>
    <property type="match status" value="1"/>
</dbReference>
<evidence type="ECO:0000313" key="11">
    <source>
        <dbReference type="Proteomes" id="UP001549104"/>
    </source>
</evidence>
<dbReference type="PROSITE" id="PS51892">
    <property type="entry name" value="SUBTILASE"/>
    <property type="match status" value="1"/>
</dbReference>
<organism evidence="10 11">
    <name type="scientific">Sporosarcina psychrophila</name>
    <name type="common">Bacillus psychrophilus</name>
    <dbReference type="NCBI Taxonomy" id="1476"/>
    <lineage>
        <taxon>Bacteria</taxon>
        <taxon>Bacillati</taxon>
        <taxon>Bacillota</taxon>
        <taxon>Bacilli</taxon>
        <taxon>Bacillales</taxon>
        <taxon>Caryophanaceae</taxon>
        <taxon>Sporosarcina</taxon>
    </lineage>
</organism>
<comment type="caution">
    <text evidence="10">The sequence shown here is derived from an EMBL/GenBank/DDBJ whole genome shotgun (WGS) entry which is preliminary data.</text>
</comment>
<feature type="domain" description="Peptidase S8/S53" evidence="8">
    <location>
        <begin position="212"/>
        <end position="497"/>
    </location>
</feature>
<feature type="signal peptide" evidence="7">
    <location>
        <begin position="1"/>
        <end position="30"/>
    </location>
</feature>
<dbReference type="CDD" id="cd07481">
    <property type="entry name" value="Peptidases_S8_BacillopeptidaseF-like"/>
    <property type="match status" value="1"/>
</dbReference>
<dbReference type="PROSITE" id="PS00138">
    <property type="entry name" value="SUBTILASE_SER"/>
    <property type="match status" value="1"/>
</dbReference>
<dbReference type="Proteomes" id="UP001549104">
    <property type="component" value="Unassembled WGS sequence"/>
</dbReference>
<dbReference type="Gene3D" id="2.60.40.1120">
    <property type="entry name" value="Carboxypeptidase-like, regulatory domain"/>
    <property type="match status" value="2"/>
</dbReference>
<feature type="domain" description="Inhibitor I9" evidence="9">
    <location>
        <begin position="67"/>
        <end position="175"/>
    </location>
</feature>
<evidence type="ECO:0000256" key="7">
    <source>
        <dbReference type="SAM" id="SignalP"/>
    </source>
</evidence>
<protein>
    <submittedName>
        <fullName evidence="10">Bacillopeptidase F</fullName>
        <ecNumber evidence="10">3.4.21.-</ecNumber>
    </submittedName>
</protein>
<dbReference type="Gene3D" id="2.60.40.10">
    <property type="entry name" value="Immunoglobulins"/>
    <property type="match status" value="2"/>
</dbReference>
<evidence type="ECO:0000256" key="3">
    <source>
        <dbReference type="ARBA" id="ARBA00022801"/>
    </source>
</evidence>
<dbReference type="Pfam" id="PF00082">
    <property type="entry name" value="Peptidase_S8"/>
    <property type="match status" value="1"/>
</dbReference>
<dbReference type="Pfam" id="PF13620">
    <property type="entry name" value="CarboxypepD_reg"/>
    <property type="match status" value="1"/>
</dbReference>
<dbReference type="InterPro" id="IPR015500">
    <property type="entry name" value="Peptidase_S8_subtilisin-rel"/>
</dbReference>
<feature type="active site" description="Charge relay system" evidence="5">
    <location>
        <position position="221"/>
    </location>
</feature>
<feature type="chain" id="PRO_5045532317" evidence="7">
    <location>
        <begin position="31"/>
        <end position="1485"/>
    </location>
</feature>
<dbReference type="Pfam" id="PF20773">
    <property type="entry name" value="InhA-like_MAM"/>
    <property type="match status" value="1"/>
</dbReference>
<evidence type="ECO:0000259" key="9">
    <source>
        <dbReference type="Pfam" id="PF05922"/>
    </source>
</evidence>
<keyword evidence="7" id="KW-0732">Signal</keyword>
<reference evidence="10 11" key="1">
    <citation type="submission" date="2024-06" db="EMBL/GenBank/DDBJ databases">
        <title>Sorghum-associated microbial communities from plants grown in Nebraska, USA.</title>
        <authorList>
            <person name="Schachtman D."/>
        </authorList>
    </citation>
    <scope>NUCLEOTIDE SEQUENCE [LARGE SCALE GENOMIC DNA]</scope>
    <source>
        <strain evidence="10 11">1288</strain>
    </source>
</reference>
<dbReference type="InterPro" id="IPR013783">
    <property type="entry name" value="Ig-like_fold"/>
</dbReference>
<evidence type="ECO:0000256" key="4">
    <source>
        <dbReference type="ARBA" id="ARBA00022825"/>
    </source>
</evidence>
<feature type="compositionally biased region" description="Low complexity" evidence="6">
    <location>
        <begin position="802"/>
        <end position="813"/>
    </location>
</feature>
<keyword evidence="2 5" id="KW-0645">Protease</keyword>
<dbReference type="Pfam" id="PF05922">
    <property type="entry name" value="Inhibitor_I9"/>
    <property type="match status" value="1"/>
</dbReference>
<dbReference type="InterPro" id="IPR036852">
    <property type="entry name" value="Peptidase_S8/S53_dom_sf"/>
</dbReference>
<dbReference type="InterPro" id="IPR023828">
    <property type="entry name" value="Peptidase_S8_Ser-AS"/>
</dbReference>
<dbReference type="InterPro" id="IPR013320">
    <property type="entry name" value="ConA-like_dom_sf"/>
</dbReference>
<dbReference type="InterPro" id="IPR010259">
    <property type="entry name" value="S8pro/Inhibitor_I9"/>
</dbReference>
<dbReference type="InterPro" id="IPR033857">
    <property type="entry name" value="Bacillopeptidase_F"/>
</dbReference>
<evidence type="ECO:0000256" key="2">
    <source>
        <dbReference type="ARBA" id="ARBA00022670"/>
    </source>
</evidence>
<name>A0ABV2K5V6_SPOPS</name>
<dbReference type="PROSITE" id="PS00137">
    <property type="entry name" value="SUBTILASE_HIS"/>
    <property type="match status" value="1"/>
</dbReference>
<proteinExistence type="inferred from homology"/>
<evidence type="ECO:0000256" key="5">
    <source>
        <dbReference type="PROSITE-ProRule" id="PRU01240"/>
    </source>
</evidence>
<sequence length="1485" mass="159385">MKKRSRIRVFSIIASLLMVFSLVTPGVANAEPNQKLHESLNNSNVISKDKVSDRLLESFGKADTVTFLIKFKEKTDTEKVASEAKKHAINANLSAQKVELMQRSAVVSELKTTSIETQQNVKQYLEQQVKAGNAKDITSYFIVNGMAVTATKEVAQKVATFAEVEKVLPNETRELFATKTENAVAPESKIANVEWNVERVNAPQVWDMGIDGSGTVVASIDTGVQWNHPALKEQYRGYNAASGDVNHDFNWFDATVGQATPYDDVGHGTHVTGTMVGSEPNGSNQIGVAPGAKWIAVKAFTTAGGSDRDLLAAAQWILAPTDANGNVRVDLAPDVVNNSWGGGPGLDEWYRDVVKNWRAAEIFPEFSAGNTTLSNPGGPGSVAAPSNYPESFATGATDINNKVGSFSLRGPSPYAEIKPDISAPGVNIRSSVPGSGYEGGWNGTSMAGPAVSGVAALLRQVNANLTVDEMEQILLDTATPLTDAVYPQSPNHGYGYGLVDAYEAVSSIASGLGKMEGQVSKQGDDHEAPTYKHDAPAETYAGMDLDLRVQATDNISIASVTLNYKDAANKWQAVEASRKSGNYQSGEFGATIAGESIAGNTFTYKWTINDFGNNEVTSEEYTIQVKPGITIGFSEDFETTPIGWTSFGEKNSWEWGVPTSGPNSASSGEKVYATNLTGTYETNMNATLVMPPVDLPEGDSFLQFKQWHNFEQSTSGRAWDYGHVFISIDQVEWTQLLMVQGQSDGWIDGEVDLSEYSGQRVYIGFNAFSDASVVKDGWYIDDVALTTTSKTGKMQKGTTQDSNGSNEKNSGKNLEAIKTESGKDLGIIKEKEKDAFKEPIDPTKIHPVVPKKEQPPVQDEKANPTLLPLSAQVSVLETGRSVYSNPADGKYSLTHGAGTFTAKAEAYGFQSEEQSVTIEADSSTKVNFTLNEITQSTVSGTITDQSTGEAIGGATLLLIEDANITPVETDGNGNYSITAYEGDYTLKVIARGYHSQEAAITIGDGTTEKDFALEPFYTYPGGEIGYDDGTGENARAFYDAGNGWGVKMSLPEGKESGIVTDGVLRFWDTEWPVPGGTAFAVEVWDATGADGTPGKKLAGPIDAQALRNGEWTVVDLTEHNIVVSGDFYMVYIQKDPSPNSPGLATDETGTNAGRSYQYVSGAWSAAPAAEGNYMIRARVSYEVHAPIITSPAENFTTNESSITIEGTASPTTTIQLKNNGEDAGTAVVGEDGKFTIKNELAEGVNEFKAVSTLNGKVTGESAPVTVTLDTENPELTIDNPKNGDKSNRETVMVEGTVSDANLDWVKVNGQNAEVVNGNYSKRILLDNGENEITVVASDKANNQTSKTVVVTAQYNAPSIENLTPTNDVYLTTGKSVKIEFDSAPGLKASFVIHMPLTNVGNEVTNATELPFSETSPGHYVGYWTVPFGVTADGARIEAKVIDNFKNEARKMAEGKLFINMENGEKVENGEVIQDIESIEKNSMSN</sequence>
<dbReference type="PANTHER" id="PTHR43399:SF4">
    <property type="entry name" value="CELL WALL-ASSOCIATED PROTEASE"/>
    <property type="match status" value="1"/>
</dbReference>
<dbReference type="EC" id="3.4.21.-" evidence="10"/>
<feature type="region of interest" description="Disordered" evidence="6">
    <location>
        <begin position="791"/>
        <end position="814"/>
    </location>
</feature>
<dbReference type="Gene3D" id="3.40.50.200">
    <property type="entry name" value="Peptidase S8/S53 domain"/>
    <property type="match status" value="1"/>
</dbReference>
<dbReference type="InterPro" id="IPR051048">
    <property type="entry name" value="Peptidase_S8/S53_subtilisin"/>
</dbReference>
<dbReference type="Gene3D" id="2.60.120.200">
    <property type="match status" value="1"/>
</dbReference>
<comment type="similarity">
    <text evidence="1 5">Belongs to the peptidase S8 family.</text>
</comment>
<keyword evidence="4 5" id="KW-0720">Serine protease</keyword>
<dbReference type="InterPro" id="IPR008969">
    <property type="entry name" value="CarboxyPept-like_regulatory"/>
</dbReference>
<dbReference type="NCBIfam" id="NF038128">
    <property type="entry name" value="choice_anch_J"/>
    <property type="match status" value="1"/>
</dbReference>
<dbReference type="Pfam" id="PF09136">
    <property type="entry name" value="Glucodextran_B"/>
    <property type="match status" value="1"/>
</dbReference>
<dbReference type="EMBL" id="JBEPME010000001">
    <property type="protein sequence ID" value="MET3656451.1"/>
    <property type="molecule type" value="Genomic_DNA"/>
</dbReference>
<dbReference type="SUPFAM" id="SSF52743">
    <property type="entry name" value="Subtilisin-like"/>
    <property type="match status" value="1"/>
</dbReference>
<gene>
    <name evidence="10" type="ORF">ABIC55_001535</name>
</gene>
<evidence type="ECO:0000259" key="8">
    <source>
        <dbReference type="Pfam" id="PF00082"/>
    </source>
</evidence>
<dbReference type="GO" id="GO:0016787">
    <property type="term" value="F:hydrolase activity"/>
    <property type="evidence" value="ECO:0007669"/>
    <property type="project" value="UniProtKB-KW"/>
</dbReference>
<dbReference type="PRINTS" id="PR00723">
    <property type="entry name" value="SUBTILISIN"/>
</dbReference>
<dbReference type="InterPro" id="IPR022398">
    <property type="entry name" value="Peptidase_S8_His-AS"/>
</dbReference>
<feature type="active site" description="Charge relay system" evidence="5">
    <location>
        <position position="267"/>
    </location>
</feature>
<dbReference type="InterPro" id="IPR000209">
    <property type="entry name" value="Peptidase_S8/S53_dom"/>
</dbReference>
<evidence type="ECO:0000313" key="10">
    <source>
        <dbReference type="EMBL" id="MET3656451.1"/>
    </source>
</evidence>